<dbReference type="GO" id="GO:0003676">
    <property type="term" value="F:nucleic acid binding"/>
    <property type="evidence" value="ECO:0007669"/>
    <property type="project" value="InterPro"/>
</dbReference>
<evidence type="ECO:0000313" key="6">
    <source>
        <dbReference type="EMBL" id="KAK4873175.1"/>
    </source>
</evidence>
<dbReference type="InterPro" id="IPR002782">
    <property type="entry name" value="Mut7-C_RNAse_dom"/>
</dbReference>
<organism evidence="6 7">
    <name type="scientific">Aquatica leii</name>
    <dbReference type="NCBI Taxonomy" id="1421715"/>
    <lineage>
        <taxon>Eukaryota</taxon>
        <taxon>Metazoa</taxon>
        <taxon>Ecdysozoa</taxon>
        <taxon>Arthropoda</taxon>
        <taxon>Hexapoda</taxon>
        <taxon>Insecta</taxon>
        <taxon>Pterygota</taxon>
        <taxon>Neoptera</taxon>
        <taxon>Endopterygota</taxon>
        <taxon>Coleoptera</taxon>
        <taxon>Polyphaga</taxon>
        <taxon>Elateriformia</taxon>
        <taxon>Elateroidea</taxon>
        <taxon>Lampyridae</taxon>
        <taxon>Luciolinae</taxon>
        <taxon>Aquatica</taxon>
    </lineage>
</organism>
<dbReference type="GO" id="GO:0006139">
    <property type="term" value="P:nucleobase-containing compound metabolic process"/>
    <property type="evidence" value="ECO:0007669"/>
    <property type="project" value="InterPro"/>
</dbReference>
<protein>
    <recommendedName>
        <fullName evidence="5">3'-5' exonuclease domain-containing protein</fullName>
    </recommendedName>
</protein>
<evidence type="ECO:0000256" key="2">
    <source>
        <dbReference type="ARBA" id="ARBA00022801"/>
    </source>
</evidence>
<comment type="caution">
    <text evidence="6">The sequence shown here is derived from an EMBL/GenBank/DDBJ whole genome shotgun (WGS) entry which is preliminary data.</text>
</comment>
<keyword evidence="2" id="KW-0378">Hydrolase</keyword>
<dbReference type="PANTHER" id="PTHR47765">
    <property type="entry name" value="3'-5' EXONUCLEASE DOMAIN-CONTAINING PROTEIN"/>
    <property type="match status" value="1"/>
</dbReference>
<name>A0AAN7NVD0_9COLE</name>
<proteinExistence type="predicted"/>
<dbReference type="InterPro" id="IPR002562">
    <property type="entry name" value="3'-5'_exonuclease_dom"/>
</dbReference>
<feature type="compositionally biased region" description="Polar residues" evidence="4">
    <location>
        <begin position="11"/>
        <end position="20"/>
    </location>
</feature>
<dbReference type="InterPro" id="IPR012337">
    <property type="entry name" value="RNaseH-like_sf"/>
</dbReference>
<dbReference type="Pfam" id="PF01927">
    <property type="entry name" value="Mut7-C"/>
    <property type="match status" value="2"/>
</dbReference>
<evidence type="ECO:0000313" key="7">
    <source>
        <dbReference type="Proteomes" id="UP001353858"/>
    </source>
</evidence>
<dbReference type="Proteomes" id="UP001353858">
    <property type="component" value="Unassembled WGS sequence"/>
</dbReference>
<evidence type="ECO:0000256" key="1">
    <source>
        <dbReference type="ARBA" id="ARBA00022722"/>
    </source>
</evidence>
<feature type="compositionally biased region" description="Low complexity" evidence="4">
    <location>
        <begin position="21"/>
        <end position="39"/>
    </location>
</feature>
<keyword evidence="1" id="KW-0540">Nuclease</keyword>
<dbReference type="SUPFAM" id="SSF53098">
    <property type="entry name" value="Ribonuclease H-like"/>
    <property type="match status" value="1"/>
</dbReference>
<dbReference type="InterPro" id="IPR037432">
    <property type="entry name" value="Mut-7_DEDDy_dom"/>
</dbReference>
<dbReference type="InterPro" id="IPR052408">
    <property type="entry name" value="Exonuclease_MUT-7-like"/>
</dbReference>
<dbReference type="CDD" id="cd06146">
    <property type="entry name" value="mut-7_like_exo"/>
    <property type="match status" value="1"/>
</dbReference>
<feature type="region of interest" description="Disordered" evidence="4">
    <location>
        <begin position="641"/>
        <end position="660"/>
    </location>
</feature>
<keyword evidence="7" id="KW-1185">Reference proteome</keyword>
<feature type="domain" description="3'-5' exonuclease" evidence="5">
    <location>
        <begin position="422"/>
        <end position="612"/>
    </location>
</feature>
<reference evidence="7" key="1">
    <citation type="submission" date="2023-01" db="EMBL/GenBank/DDBJ databases">
        <title>Key to firefly adult light organ development and bioluminescence: homeobox transcription factors regulate luciferase expression and transportation to peroxisome.</title>
        <authorList>
            <person name="Fu X."/>
        </authorList>
    </citation>
    <scope>NUCLEOTIDE SEQUENCE [LARGE SCALE GENOMIC DNA]</scope>
</reference>
<keyword evidence="3" id="KW-0269">Exonuclease</keyword>
<dbReference type="EMBL" id="JARPUR010000007">
    <property type="protein sequence ID" value="KAK4873175.1"/>
    <property type="molecule type" value="Genomic_DNA"/>
</dbReference>
<dbReference type="GO" id="GO:0008408">
    <property type="term" value="F:3'-5' exonuclease activity"/>
    <property type="evidence" value="ECO:0007669"/>
    <property type="project" value="InterPro"/>
</dbReference>
<evidence type="ECO:0000256" key="4">
    <source>
        <dbReference type="SAM" id="MobiDB-lite"/>
    </source>
</evidence>
<evidence type="ECO:0000259" key="5">
    <source>
        <dbReference type="SMART" id="SM00474"/>
    </source>
</evidence>
<dbReference type="InterPro" id="IPR036397">
    <property type="entry name" value="RNaseH_sf"/>
</dbReference>
<gene>
    <name evidence="6" type="ORF">RN001_015204</name>
</gene>
<accession>A0AAN7NVD0</accession>
<feature type="region of interest" description="Disordered" evidence="4">
    <location>
        <begin position="1"/>
        <end position="42"/>
    </location>
</feature>
<dbReference type="PANTHER" id="PTHR47765:SF2">
    <property type="entry name" value="EXONUCLEASE MUT-7 HOMOLOG"/>
    <property type="match status" value="1"/>
</dbReference>
<evidence type="ECO:0000256" key="3">
    <source>
        <dbReference type="ARBA" id="ARBA00022839"/>
    </source>
</evidence>
<dbReference type="Gene3D" id="3.30.420.10">
    <property type="entry name" value="Ribonuclease H-like superfamily/Ribonuclease H"/>
    <property type="match status" value="1"/>
</dbReference>
<dbReference type="AlphaFoldDB" id="A0AAN7NVD0"/>
<dbReference type="Pfam" id="PF01612">
    <property type="entry name" value="DNA_pol_A_exo1"/>
    <property type="match status" value="1"/>
</dbReference>
<sequence length="895" mass="102693">MTGRGRGYYNQVMNTRVPNKNSSTHSSVTSRSSHSQNTSPNLSKLNIKPDAIIVNLDLDEDTYAWYLHLRNYWNMLKKSPAVINMLHQHLDQCDNPYEQALRLTYNCLDFKDAKPKSLAYLIMEQFGEWKNSTDKDINQLLTVHIKISAFNTVRQQRSFELMKLVAMVYEVAEDCDIFLECINCMISEKQYKEASQCATLLGLQSRFSIEDFLVPLLLQDKLLCVDEFLKESTEHRVELVAFLDSMLGQHATIRALLETIIVRLQIPEVKWNKLHNKPWRKLIARFVKMFNLSSDVTPNLNKKRNEGALQFLLHKRYIDNGFGDESWKEMVREAVQDDERLQQELVGLVASYGDTAEALRWAHFYNVDRSYWPYSVRMYSDNPNENRHQQQSYKSITVDESWDDEPKEPVKYHQFKLPITSVHLVDNIISFEYFLTGLQDIHIVGIDCEWKPSFGVNSSELSLLQIATRHAVFILDVIRIGSSFPHLWKKLNEILFSNCDILKLGFSFATDISMIKQALPHLGFIQELGFLDLLSLWKNLDKTNKIVYPYSGSSGGLSLNALVQLCCGSPLDKSDQFSNWENRPLRDSQLLYAALDAYCLIEVYDVLKKCCEEQFISFTDICYQLMSSRYPKKKTKKQPVKLKKEEKIVSRPQGPSPHVETVPASAVKVVCDTMLQGLGKSLRRCGIDTAILENFEEHMHCVRLAIDEQRYILTRGTIFDQLAGAVPPGYCLRVLSDNIDEQLKQVLDYYKIIVTKDDVFSRCQTCNSNSFIKISRSTMNTLASTVTNITFSPVEYETNLADEAAGFSSDEDYYDECGPPQQVQATRKWDLYSDEKVDVGLCLTKQGAKIQVEAVPPAMLEQIELFYVCEQCGKVYWDGSHLDKVLSGRLQGIVN</sequence>
<dbReference type="SMART" id="SM00474">
    <property type="entry name" value="35EXOc"/>
    <property type="match status" value="1"/>
</dbReference>